<organism evidence="1">
    <name type="scientific">bioreactor metagenome</name>
    <dbReference type="NCBI Taxonomy" id="1076179"/>
    <lineage>
        <taxon>unclassified sequences</taxon>
        <taxon>metagenomes</taxon>
        <taxon>ecological metagenomes</taxon>
    </lineage>
</organism>
<dbReference type="AlphaFoldDB" id="A0A645H3K3"/>
<sequence>MTERHSSAVRIHPLYRHLEPAYARKRLRGERFVYLYHVHVVYAQSRTLHYFRNRGNRAYPHHRRFYSYRRKPDKFGDRCVTEFLGSLARHKHDKRTAVRHLRRRRRRNNSVALKTWFKL</sequence>
<name>A0A645H3K3_9ZZZZ</name>
<proteinExistence type="predicted"/>
<comment type="caution">
    <text evidence="1">The sequence shown here is derived from an EMBL/GenBank/DDBJ whole genome shotgun (WGS) entry which is preliminary data.</text>
</comment>
<gene>
    <name evidence="1" type="ORF">SDC9_181097</name>
</gene>
<accession>A0A645H3K3</accession>
<reference evidence="1" key="1">
    <citation type="submission" date="2019-08" db="EMBL/GenBank/DDBJ databases">
        <authorList>
            <person name="Kucharzyk K."/>
            <person name="Murdoch R.W."/>
            <person name="Higgins S."/>
            <person name="Loffler F."/>
        </authorList>
    </citation>
    <scope>NUCLEOTIDE SEQUENCE</scope>
</reference>
<evidence type="ECO:0000313" key="1">
    <source>
        <dbReference type="EMBL" id="MPN33608.1"/>
    </source>
</evidence>
<dbReference type="EMBL" id="VSSQ01086183">
    <property type="protein sequence ID" value="MPN33608.1"/>
    <property type="molecule type" value="Genomic_DNA"/>
</dbReference>
<protein>
    <submittedName>
        <fullName evidence="1">Uncharacterized protein</fullName>
    </submittedName>
</protein>